<comment type="caution">
    <text evidence="1">The sequence shown here is derived from an EMBL/GenBank/DDBJ whole genome shotgun (WGS) entry which is preliminary data.</text>
</comment>
<dbReference type="AlphaFoldDB" id="A0A644ZVL6"/>
<evidence type="ECO:0000313" key="1">
    <source>
        <dbReference type="EMBL" id="MPM45010.1"/>
    </source>
</evidence>
<accession>A0A644ZVL6</accession>
<name>A0A644ZVL6_9ZZZZ</name>
<protein>
    <submittedName>
        <fullName evidence="1">Uncharacterized protein</fullName>
    </submittedName>
</protein>
<proteinExistence type="predicted"/>
<reference evidence="1" key="1">
    <citation type="submission" date="2019-08" db="EMBL/GenBank/DDBJ databases">
        <authorList>
            <person name="Kucharzyk K."/>
            <person name="Murdoch R.W."/>
            <person name="Higgins S."/>
            <person name="Loffler F."/>
        </authorList>
    </citation>
    <scope>NUCLEOTIDE SEQUENCE</scope>
</reference>
<dbReference type="EMBL" id="VSSQ01010710">
    <property type="protein sequence ID" value="MPM45010.1"/>
    <property type="molecule type" value="Genomic_DNA"/>
</dbReference>
<organism evidence="1">
    <name type="scientific">bioreactor metagenome</name>
    <dbReference type="NCBI Taxonomy" id="1076179"/>
    <lineage>
        <taxon>unclassified sequences</taxon>
        <taxon>metagenomes</taxon>
        <taxon>ecological metagenomes</taxon>
    </lineage>
</organism>
<sequence>METHPHPAMLVAEDFLAGRPGDNGTLRAVHGGFGQRGGTPCPVGRDDVQVVTECGAFAGAAVLRLWLLSFQYRAGDLPFAVQRL</sequence>
<gene>
    <name evidence="1" type="ORF">SDC9_91695</name>
</gene>